<gene>
    <name evidence="1" type="ORF">ADN01_03635</name>
</gene>
<dbReference type="GO" id="GO:0045892">
    <property type="term" value="P:negative regulation of DNA-templated transcription"/>
    <property type="evidence" value="ECO:0007669"/>
    <property type="project" value="UniProtKB-ARBA"/>
</dbReference>
<accession>A0A0N8GSA6</accession>
<dbReference type="PANTHER" id="PTHR33677">
    <property type="entry name" value="TRANSCRIPTIONAL REPRESSOR FRMR-RELATED"/>
    <property type="match status" value="1"/>
</dbReference>
<dbReference type="GO" id="GO:0046872">
    <property type="term" value="F:metal ion binding"/>
    <property type="evidence" value="ECO:0007669"/>
    <property type="project" value="InterPro"/>
</dbReference>
<dbReference type="PANTHER" id="PTHR33677:SF3">
    <property type="entry name" value="COPPER-SENSING TRANSCRIPTIONAL REPRESSOR RICR"/>
    <property type="match status" value="1"/>
</dbReference>
<proteinExistence type="predicted"/>
<evidence type="ECO:0000313" key="2">
    <source>
        <dbReference type="Proteomes" id="UP000050501"/>
    </source>
</evidence>
<dbReference type="GO" id="GO:0003677">
    <property type="term" value="F:DNA binding"/>
    <property type="evidence" value="ECO:0007669"/>
    <property type="project" value="InterPro"/>
</dbReference>
<dbReference type="InterPro" id="IPR003735">
    <property type="entry name" value="Metal_Tscrpt_repr"/>
</dbReference>
<comment type="caution">
    <text evidence="1">The sequence shown here is derived from an EMBL/GenBank/DDBJ whole genome shotgun (WGS) entry which is preliminary data.</text>
</comment>
<sequence length="92" mass="10514">MDHEQRHEHHQQVIARLAKIEGHVRAIKRMVENDTSCPDVLTQIAAVRSALNSVGRVILEDHLQTCMVDAVEKEDYQRALKDLKNSLDKFIG</sequence>
<dbReference type="CDD" id="cd10158">
    <property type="entry name" value="CsoR-like_DUF156_1"/>
    <property type="match status" value="1"/>
</dbReference>
<dbReference type="Pfam" id="PF02583">
    <property type="entry name" value="Trns_repr_metal"/>
    <property type="match status" value="1"/>
</dbReference>
<protein>
    <submittedName>
        <fullName evidence="1">Cytosolic protein</fullName>
    </submittedName>
</protein>
<evidence type="ECO:0000313" key="1">
    <source>
        <dbReference type="EMBL" id="KPL88762.1"/>
    </source>
</evidence>
<dbReference type="Proteomes" id="UP000050501">
    <property type="component" value="Unassembled WGS sequence"/>
</dbReference>
<dbReference type="InterPro" id="IPR038390">
    <property type="entry name" value="Metal_Tscrpt_repr_sf"/>
</dbReference>
<keyword evidence="2" id="KW-1185">Reference proteome</keyword>
<dbReference type="EMBL" id="LGCM01000015">
    <property type="protein sequence ID" value="KPL88762.1"/>
    <property type="molecule type" value="Genomic_DNA"/>
</dbReference>
<reference evidence="1 2" key="1">
    <citation type="submission" date="2015-07" db="EMBL/GenBank/DDBJ databases">
        <title>Genome sequence of Levilinea saccharolytica DSM 16555.</title>
        <authorList>
            <person name="Hemp J."/>
            <person name="Ward L.M."/>
            <person name="Pace L.A."/>
            <person name="Fischer W.W."/>
        </authorList>
    </citation>
    <scope>NUCLEOTIDE SEQUENCE [LARGE SCALE GENOMIC DNA]</scope>
    <source>
        <strain evidence="1 2">KIBI-1</strain>
    </source>
</reference>
<dbReference type="STRING" id="229921.ADN01_03635"/>
<organism evidence="1 2">
    <name type="scientific">Levilinea saccharolytica</name>
    <dbReference type="NCBI Taxonomy" id="229921"/>
    <lineage>
        <taxon>Bacteria</taxon>
        <taxon>Bacillati</taxon>
        <taxon>Chloroflexota</taxon>
        <taxon>Anaerolineae</taxon>
        <taxon>Anaerolineales</taxon>
        <taxon>Anaerolineaceae</taxon>
        <taxon>Levilinea</taxon>
    </lineage>
</organism>
<name>A0A0N8GSA6_9CHLR</name>
<dbReference type="AlphaFoldDB" id="A0A0N8GSA6"/>
<dbReference type="Gene3D" id="1.20.58.1000">
    <property type="entry name" value="Metal-sensitive repressor, helix protomer"/>
    <property type="match status" value="1"/>
</dbReference>